<dbReference type="Proteomes" id="UP000614216">
    <property type="component" value="Unassembled WGS sequence"/>
</dbReference>
<organism evidence="2 3">
    <name type="scientific">Fulvivirga marina</name>
    <dbReference type="NCBI Taxonomy" id="2494733"/>
    <lineage>
        <taxon>Bacteria</taxon>
        <taxon>Pseudomonadati</taxon>
        <taxon>Bacteroidota</taxon>
        <taxon>Cytophagia</taxon>
        <taxon>Cytophagales</taxon>
        <taxon>Fulvivirgaceae</taxon>
        <taxon>Fulvivirga</taxon>
    </lineage>
</organism>
<dbReference type="AlphaFoldDB" id="A0A937G3D1"/>
<reference evidence="2" key="1">
    <citation type="submission" date="2021-01" db="EMBL/GenBank/DDBJ databases">
        <title>Fulvivirga kasyanovii gen. nov., sp nov., a novel member of the phylum Bacteroidetes isolated from seawater in a mussel farm.</title>
        <authorList>
            <person name="Zhao L.-H."/>
            <person name="Wang Z.-J."/>
        </authorList>
    </citation>
    <scope>NUCLEOTIDE SEQUENCE</scope>
    <source>
        <strain evidence="2">29W222</strain>
    </source>
</reference>
<name>A0A937G3D1_9BACT</name>
<evidence type="ECO:0000259" key="1">
    <source>
        <dbReference type="Pfam" id="PF13088"/>
    </source>
</evidence>
<feature type="domain" description="Sialidase" evidence="1">
    <location>
        <begin position="69"/>
        <end position="319"/>
    </location>
</feature>
<dbReference type="RefSeq" id="WP_202858783.1">
    <property type="nucleotide sequence ID" value="NZ_JAEUGD010000066.1"/>
</dbReference>
<gene>
    <name evidence="2" type="ORF">JMN32_23270</name>
</gene>
<dbReference type="PROSITE" id="PS51257">
    <property type="entry name" value="PROKAR_LIPOPROTEIN"/>
    <property type="match status" value="1"/>
</dbReference>
<protein>
    <submittedName>
        <fullName evidence="2">Exo-alpha-sialidase</fullName>
    </submittedName>
</protein>
<keyword evidence="3" id="KW-1185">Reference proteome</keyword>
<evidence type="ECO:0000313" key="2">
    <source>
        <dbReference type="EMBL" id="MBL6449250.1"/>
    </source>
</evidence>
<dbReference type="EMBL" id="JAEUGD010000066">
    <property type="protein sequence ID" value="MBL6449250.1"/>
    <property type="molecule type" value="Genomic_DNA"/>
</dbReference>
<accession>A0A937G3D1</accession>
<dbReference type="InterPro" id="IPR011040">
    <property type="entry name" value="Sialidase"/>
</dbReference>
<proteinExistence type="predicted"/>
<dbReference type="SUPFAM" id="SSF50939">
    <property type="entry name" value="Sialidases"/>
    <property type="match status" value="1"/>
</dbReference>
<sequence>MKNHWLPIVFSFALFACQHAGDEKKASFRLDTITSPADTVSGEPYLFTNSRKEVYLSWVQTKHDSAYLKFTKLDQGRWSIPQTVAKGNNWFINWADYPMVTSGSKQHMMAHFLEKSGSGTYAYDIKITHSTNGGASWSAPLTLHDDGKQAEHGFVTTLPYQNNYFVFWLDGRNTVLADTSSQHDHSGGHGAGAMTLRAALLDSIGTKIEEWLLDDRVCDCCQTTAAITENGPVVIYRDRSEREIRDMSIIRWEDTTWTQPKTIYADNWKIAGCPVNGPRVASLNKTLAVAWFSAPEGKAQVKLAFSEDEGISFHKPIRIGTDKAIGRVGVILINEQDAVVSWMEGNNINAVKVNQSGTKSPTVTIASSSEARASGFPQMTHRDNEIIFAWTDHEKKNIKTAVLTNF</sequence>
<comment type="caution">
    <text evidence="2">The sequence shown here is derived from an EMBL/GenBank/DDBJ whole genome shotgun (WGS) entry which is preliminary data.</text>
</comment>
<evidence type="ECO:0000313" key="3">
    <source>
        <dbReference type="Proteomes" id="UP000614216"/>
    </source>
</evidence>
<dbReference type="Pfam" id="PF13088">
    <property type="entry name" value="BNR_2"/>
    <property type="match status" value="1"/>
</dbReference>
<dbReference type="InterPro" id="IPR036278">
    <property type="entry name" value="Sialidase_sf"/>
</dbReference>